<sequence>MLSASNSTDEDGDYHREMDANKFEAYLMRVAPALKHGLERLVVLVLDNAPYHCRYADKKPTMATTGAAMKDWRRRHNIPFSVQAKKKNLYSYLITPLKKSDYNVYVVEKLA</sequence>
<evidence type="ECO:0000313" key="2">
    <source>
        <dbReference type="WBParaSite" id="PSAMB.scaffold2990size20176.g19902.t1"/>
    </source>
</evidence>
<dbReference type="AlphaFoldDB" id="A0A914W1U5"/>
<reference evidence="2" key="1">
    <citation type="submission" date="2022-11" db="UniProtKB">
        <authorList>
            <consortium name="WormBaseParasite"/>
        </authorList>
    </citation>
    <scope>IDENTIFICATION</scope>
</reference>
<dbReference type="PANTHER" id="PTHR33939">
    <property type="entry name" value="PROTEIN CBG22215"/>
    <property type="match status" value="1"/>
</dbReference>
<accession>A0A914W1U5</accession>
<evidence type="ECO:0000313" key="1">
    <source>
        <dbReference type="Proteomes" id="UP000887566"/>
    </source>
</evidence>
<dbReference type="PANTHER" id="PTHR33939:SF1">
    <property type="entry name" value="DUF4371 DOMAIN-CONTAINING PROTEIN"/>
    <property type="match status" value="1"/>
</dbReference>
<proteinExistence type="predicted"/>
<organism evidence="1 2">
    <name type="scientific">Plectus sambesii</name>
    <dbReference type="NCBI Taxonomy" id="2011161"/>
    <lineage>
        <taxon>Eukaryota</taxon>
        <taxon>Metazoa</taxon>
        <taxon>Ecdysozoa</taxon>
        <taxon>Nematoda</taxon>
        <taxon>Chromadorea</taxon>
        <taxon>Plectida</taxon>
        <taxon>Plectina</taxon>
        <taxon>Plectoidea</taxon>
        <taxon>Plectidae</taxon>
        <taxon>Plectus</taxon>
    </lineage>
</organism>
<protein>
    <submittedName>
        <fullName evidence="2">Tc1-like transposase DDE domain-containing protein</fullName>
    </submittedName>
</protein>
<name>A0A914W1U5_9BILA</name>
<dbReference type="Proteomes" id="UP000887566">
    <property type="component" value="Unplaced"/>
</dbReference>
<dbReference type="WBParaSite" id="PSAMB.scaffold2990size20176.g19902.t1">
    <property type="protein sequence ID" value="PSAMB.scaffold2990size20176.g19902.t1"/>
    <property type="gene ID" value="PSAMB.scaffold2990size20176.g19902"/>
</dbReference>
<keyword evidence="1" id="KW-1185">Reference proteome</keyword>